<reference evidence="1" key="2">
    <citation type="submission" date="2017-10" db="EMBL/GenBank/DDBJ databases">
        <title>Ladona fulva Genome sequencing and assembly.</title>
        <authorList>
            <person name="Murali S."/>
            <person name="Richards S."/>
            <person name="Bandaranaike D."/>
            <person name="Bellair M."/>
            <person name="Blankenburg K."/>
            <person name="Chao H."/>
            <person name="Dinh H."/>
            <person name="Doddapaneni H."/>
            <person name="Dugan-Rocha S."/>
            <person name="Elkadiri S."/>
            <person name="Gnanaolivu R."/>
            <person name="Hernandez B."/>
            <person name="Skinner E."/>
            <person name="Javaid M."/>
            <person name="Lee S."/>
            <person name="Li M."/>
            <person name="Ming W."/>
            <person name="Munidasa M."/>
            <person name="Muniz J."/>
            <person name="Nguyen L."/>
            <person name="Hughes D."/>
            <person name="Osuji N."/>
            <person name="Pu L.-L."/>
            <person name="Puazo M."/>
            <person name="Qu C."/>
            <person name="Quiroz J."/>
            <person name="Raj R."/>
            <person name="Weissenberger G."/>
            <person name="Xin Y."/>
            <person name="Zou X."/>
            <person name="Han Y."/>
            <person name="Worley K."/>
            <person name="Muzny D."/>
            <person name="Gibbs R."/>
        </authorList>
    </citation>
    <scope>NUCLEOTIDE SEQUENCE</scope>
    <source>
        <strain evidence="1">Sampled in the wild</strain>
    </source>
</reference>
<protein>
    <recommendedName>
        <fullName evidence="3">Reverse transcriptase domain-containing protein</fullName>
    </recommendedName>
</protein>
<organism evidence="1 2">
    <name type="scientific">Ladona fulva</name>
    <name type="common">Scarce chaser dragonfly</name>
    <name type="synonym">Libellula fulva</name>
    <dbReference type="NCBI Taxonomy" id="123851"/>
    <lineage>
        <taxon>Eukaryota</taxon>
        <taxon>Metazoa</taxon>
        <taxon>Ecdysozoa</taxon>
        <taxon>Arthropoda</taxon>
        <taxon>Hexapoda</taxon>
        <taxon>Insecta</taxon>
        <taxon>Pterygota</taxon>
        <taxon>Palaeoptera</taxon>
        <taxon>Odonata</taxon>
        <taxon>Epiprocta</taxon>
        <taxon>Anisoptera</taxon>
        <taxon>Libelluloidea</taxon>
        <taxon>Libellulidae</taxon>
        <taxon>Ladona</taxon>
    </lineage>
</organism>
<keyword evidence="2" id="KW-1185">Reference proteome</keyword>
<evidence type="ECO:0000313" key="1">
    <source>
        <dbReference type="EMBL" id="KAG8237271.1"/>
    </source>
</evidence>
<evidence type="ECO:0008006" key="3">
    <source>
        <dbReference type="Google" id="ProtNLM"/>
    </source>
</evidence>
<proteinExistence type="predicted"/>
<sequence>MIQMPSRKVFHNVGHLSDVEDYLLLVSQQRNWSMICIISFSVNSQIRKEIINGFLGYFPVVFILHPISHRVLLQCWLQRGQQGFAVCSQAQIICLIADPSAICINTSWQPGTFPLSIPILRNNILSPSQYGFCSNRSTVHAVSSIVKHILSTFENSNSVSLTLCDIAKTFDFVSHPILI</sequence>
<comment type="caution">
    <text evidence="1">The sequence shown here is derived from an EMBL/GenBank/DDBJ whole genome shotgun (WGS) entry which is preliminary data.</text>
</comment>
<dbReference type="Proteomes" id="UP000792457">
    <property type="component" value="Unassembled WGS sequence"/>
</dbReference>
<dbReference type="EMBL" id="KZ309141">
    <property type="protein sequence ID" value="KAG8237271.1"/>
    <property type="molecule type" value="Genomic_DNA"/>
</dbReference>
<name>A0A8K0KL18_LADFU</name>
<reference evidence="1" key="1">
    <citation type="submission" date="2013-04" db="EMBL/GenBank/DDBJ databases">
        <authorList>
            <person name="Qu J."/>
            <person name="Murali S.C."/>
            <person name="Bandaranaike D."/>
            <person name="Bellair M."/>
            <person name="Blankenburg K."/>
            <person name="Chao H."/>
            <person name="Dinh H."/>
            <person name="Doddapaneni H."/>
            <person name="Downs B."/>
            <person name="Dugan-Rocha S."/>
            <person name="Elkadiri S."/>
            <person name="Gnanaolivu R.D."/>
            <person name="Hernandez B."/>
            <person name="Javaid M."/>
            <person name="Jayaseelan J.C."/>
            <person name="Lee S."/>
            <person name="Li M."/>
            <person name="Ming W."/>
            <person name="Munidasa M."/>
            <person name="Muniz J."/>
            <person name="Nguyen L."/>
            <person name="Ongeri F."/>
            <person name="Osuji N."/>
            <person name="Pu L.-L."/>
            <person name="Puazo M."/>
            <person name="Qu C."/>
            <person name="Quiroz J."/>
            <person name="Raj R."/>
            <person name="Weissenberger G."/>
            <person name="Xin Y."/>
            <person name="Zou X."/>
            <person name="Han Y."/>
            <person name="Richards S."/>
            <person name="Worley K."/>
            <person name="Muzny D."/>
            <person name="Gibbs R."/>
        </authorList>
    </citation>
    <scope>NUCLEOTIDE SEQUENCE</scope>
    <source>
        <strain evidence="1">Sampled in the wild</strain>
    </source>
</reference>
<gene>
    <name evidence="1" type="ORF">J437_LFUL011301</name>
</gene>
<dbReference type="AlphaFoldDB" id="A0A8K0KL18"/>
<accession>A0A8K0KL18</accession>
<evidence type="ECO:0000313" key="2">
    <source>
        <dbReference type="Proteomes" id="UP000792457"/>
    </source>
</evidence>